<sequence>MSTEVPAQTRDGAVDSAKIIRHGKKVSKEINATITYQQSIVKGKQVSL</sequence>
<evidence type="ECO:0000313" key="2">
    <source>
        <dbReference type="Proteomes" id="UP000509460"/>
    </source>
</evidence>
<dbReference type="AlphaFoldDB" id="A0AAI8R969"/>
<reference evidence="1 2" key="1">
    <citation type="submission" date="2019-07" db="EMBL/GenBank/DDBJ databases">
        <title>antibiotic susceptibility of plant-derived lactic acid bacteria.</title>
        <authorList>
            <person name="Sugiyama M."/>
            <person name="Noda M."/>
        </authorList>
    </citation>
    <scope>NUCLEOTIDE SEQUENCE [LARGE SCALE GENOMIC DNA]</scope>
    <source>
        <strain evidence="1 2">15-1A</strain>
    </source>
</reference>
<gene>
    <name evidence="1" type="ORF">EM151A_1373</name>
</gene>
<dbReference type="Proteomes" id="UP000509460">
    <property type="component" value="Chromosome"/>
</dbReference>
<proteinExistence type="predicted"/>
<accession>A0AAI8R969</accession>
<evidence type="ECO:0000313" key="1">
    <source>
        <dbReference type="EMBL" id="BBM14578.1"/>
    </source>
</evidence>
<dbReference type="EMBL" id="AP019810">
    <property type="protein sequence ID" value="BBM14578.1"/>
    <property type="molecule type" value="Genomic_DNA"/>
</dbReference>
<organism evidence="1 2">
    <name type="scientific">Enterococcus mundtii</name>
    <dbReference type="NCBI Taxonomy" id="53346"/>
    <lineage>
        <taxon>Bacteria</taxon>
        <taxon>Bacillati</taxon>
        <taxon>Bacillota</taxon>
        <taxon>Bacilli</taxon>
        <taxon>Lactobacillales</taxon>
        <taxon>Enterococcaceae</taxon>
        <taxon>Enterococcus</taxon>
    </lineage>
</organism>
<protein>
    <submittedName>
        <fullName evidence="1">Uncharacterized protein</fullName>
    </submittedName>
</protein>
<name>A0AAI8R969_ENTMU</name>